<evidence type="ECO:0000256" key="4">
    <source>
        <dbReference type="ARBA" id="ARBA00023002"/>
    </source>
</evidence>
<dbReference type="PANTHER" id="PTHR43400">
    <property type="entry name" value="FUMARATE REDUCTASE"/>
    <property type="match status" value="1"/>
</dbReference>
<feature type="domain" description="FAD-dependent oxidoreductase 2 FAD-binding" evidence="5">
    <location>
        <begin position="2"/>
        <end position="91"/>
    </location>
</feature>
<dbReference type="InterPro" id="IPR027477">
    <property type="entry name" value="Succ_DH/fumarate_Rdtase_cat_sf"/>
</dbReference>
<keyword evidence="3" id="KW-0274">FAD</keyword>
<dbReference type="SUPFAM" id="SSF51905">
    <property type="entry name" value="FAD/NAD(P)-binding domain"/>
    <property type="match status" value="1"/>
</dbReference>
<gene>
    <name evidence="6" type="ORF">DS834_05865</name>
</gene>
<dbReference type="RefSeq" id="WP_118907071.1">
    <property type="nucleotide sequence ID" value="NZ_QOCU01000006.1"/>
</dbReference>
<dbReference type="PANTHER" id="PTHR43400:SF10">
    <property type="entry name" value="3-OXOSTEROID 1-DEHYDROGENASE"/>
    <property type="match status" value="1"/>
</dbReference>
<dbReference type="Gene3D" id="3.50.50.60">
    <property type="entry name" value="FAD/NAD(P)-binding domain"/>
    <property type="match status" value="1"/>
</dbReference>
<dbReference type="InterPro" id="IPR003953">
    <property type="entry name" value="FAD-dep_OxRdtase_2_FAD-bd"/>
</dbReference>
<dbReference type="EMBL" id="QOCU01000006">
    <property type="protein sequence ID" value="RHW50801.1"/>
    <property type="molecule type" value="Genomic_DNA"/>
</dbReference>
<dbReference type="SUPFAM" id="SSF56425">
    <property type="entry name" value="Succinate dehydrogenase/fumarate reductase flavoprotein, catalytic domain"/>
    <property type="match status" value="1"/>
</dbReference>
<protein>
    <recommendedName>
        <fullName evidence="5">FAD-dependent oxidoreductase 2 FAD-binding domain-containing protein</fullName>
    </recommendedName>
</protein>
<evidence type="ECO:0000259" key="5">
    <source>
        <dbReference type="Pfam" id="PF00890"/>
    </source>
</evidence>
<keyword evidence="7" id="KW-1185">Reference proteome</keyword>
<proteinExistence type="predicted"/>
<evidence type="ECO:0000256" key="1">
    <source>
        <dbReference type="ARBA" id="ARBA00001974"/>
    </source>
</evidence>
<dbReference type="Gene3D" id="3.90.700.10">
    <property type="entry name" value="Succinate dehydrogenase/fumarate reductase flavoprotein, catalytic domain"/>
    <property type="match status" value="1"/>
</dbReference>
<evidence type="ECO:0000256" key="3">
    <source>
        <dbReference type="ARBA" id="ARBA00022827"/>
    </source>
</evidence>
<keyword evidence="4" id="KW-0560">Oxidoreductase</keyword>
<dbReference type="InterPro" id="IPR050315">
    <property type="entry name" value="FAD-oxidoreductase_2"/>
</dbReference>
<evidence type="ECO:0000313" key="6">
    <source>
        <dbReference type="EMBL" id="RHW50801.1"/>
    </source>
</evidence>
<organism evidence="6 7">
    <name type="scientific">Lactobacillus bombicola</name>
    <dbReference type="NCBI Taxonomy" id="1505723"/>
    <lineage>
        <taxon>Bacteria</taxon>
        <taxon>Bacillati</taxon>
        <taxon>Bacillota</taxon>
        <taxon>Bacilli</taxon>
        <taxon>Lactobacillales</taxon>
        <taxon>Lactobacillaceae</taxon>
        <taxon>Lactobacillus</taxon>
    </lineage>
</organism>
<accession>A0ABX9LU45</accession>
<dbReference type="InterPro" id="IPR036188">
    <property type="entry name" value="FAD/NAD-bd_sf"/>
</dbReference>
<reference evidence="6 7" key="1">
    <citation type="submission" date="2018-07" db="EMBL/GenBank/DDBJ databases">
        <title>Genome sequences of six Lactobacillus spp. isolated from bumble bee guts.</title>
        <authorList>
            <person name="Motta E.V.S."/>
            <person name="Moran N.A."/>
        </authorList>
    </citation>
    <scope>NUCLEOTIDE SEQUENCE [LARGE SCALE GENOMIC DNA]</scope>
    <source>
        <strain evidence="6 7">BI-4G</strain>
    </source>
</reference>
<name>A0ABX9LU45_9LACO</name>
<dbReference type="Proteomes" id="UP000283380">
    <property type="component" value="Unassembled WGS sequence"/>
</dbReference>
<evidence type="ECO:0000313" key="7">
    <source>
        <dbReference type="Proteomes" id="UP000283380"/>
    </source>
</evidence>
<keyword evidence="2" id="KW-0285">Flavoprotein</keyword>
<sequence>MGVDAINLQKSVDQYNEAKKKGEDELFFSDTKRMIPVEQGPFYAIKFIARNLGTLGGATIDEKMRALKPDGEPVGNLYIAGADASGMYGKAYVDFEGGTLGFAYISGRLAGIDAAETAKESN</sequence>
<comment type="cofactor">
    <cofactor evidence="1">
        <name>FAD</name>
        <dbReference type="ChEBI" id="CHEBI:57692"/>
    </cofactor>
</comment>
<comment type="caution">
    <text evidence="6">The sequence shown here is derived from an EMBL/GenBank/DDBJ whole genome shotgun (WGS) entry which is preliminary data.</text>
</comment>
<dbReference type="Pfam" id="PF00890">
    <property type="entry name" value="FAD_binding_2"/>
    <property type="match status" value="1"/>
</dbReference>
<evidence type="ECO:0000256" key="2">
    <source>
        <dbReference type="ARBA" id="ARBA00022630"/>
    </source>
</evidence>